<evidence type="ECO:0000313" key="9">
    <source>
        <dbReference type="EMBL" id="KRN43578.1"/>
    </source>
</evidence>
<feature type="transmembrane region" description="Helical" evidence="7">
    <location>
        <begin position="336"/>
        <end position="354"/>
    </location>
</feature>
<dbReference type="Pfam" id="PF07690">
    <property type="entry name" value="MFS_1"/>
    <property type="match status" value="1"/>
</dbReference>
<feature type="transmembrane region" description="Helical" evidence="7">
    <location>
        <begin position="40"/>
        <end position="59"/>
    </location>
</feature>
<evidence type="ECO:0000256" key="4">
    <source>
        <dbReference type="ARBA" id="ARBA00022692"/>
    </source>
</evidence>
<name>A0A0R2H1I4_9LACO</name>
<dbReference type="InterPro" id="IPR051337">
    <property type="entry name" value="OPA_Antiporter"/>
</dbReference>
<evidence type="ECO:0000256" key="2">
    <source>
        <dbReference type="ARBA" id="ARBA00009598"/>
    </source>
</evidence>
<feature type="transmembrane region" description="Helical" evidence="7">
    <location>
        <begin position="276"/>
        <end position="295"/>
    </location>
</feature>
<comment type="caution">
    <text evidence="9">The sequence shown here is derived from an EMBL/GenBank/DDBJ whole genome shotgun (WGS) entry which is preliminary data.</text>
</comment>
<keyword evidence="3" id="KW-0813">Transport</keyword>
<keyword evidence="4 7" id="KW-0812">Transmembrane</keyword>
<feature type="transmembrane region" description="Helical" evidence="7">
    <location>
        <begin position="179"/>
        <end position="197"/>
    </location>
</feature>
<organism evidence="9 10">
    <name type="scientific">Limosilactobacillus ingluviei</name>
    <dbReference type="NCBI Taxonomy" id="148604"/>
    <lineage>
        <taxon>Bacteria</taxon>
        <taxon>Bacillati</taxon>
        <taxon>Bacillota</taxon>
        <taxon>Bacilli</taxon>
        <taxon>Lactobacillales</taxon>
        <taxon>Lactobacillaceae</taxon>
        <taxon>Limosilactobacillus</taxon>
    </lineage>
</organism>
<feature type="domain" description="Major facilitator superfamily (MFS) profile" evidence="8">
    <location>
        <begin position="41"/>
        <end position="452"/>
    </location>
</feature>
<comment type="similarity">
    <text evidence="2">Belongs to the major facilitator superfamily. Organophosphate:Pi antiporter (OPA) (TC 2.A.1.4) family.</text>
</comment>
<dbReference type="InterPro" id="IPR020846">
    <property type="entry name" value="MFS_dom"/>
</dbReference>
<feature type="transmembrane region" description="Helical" evidence="7">
    <location>
        <begin position="360"/>
        <end position="377"/>
    </location>
</feature>
<dbReference type="EMBL" id="JQBA01000054">
    <property type="protein sequence ID" value="KRN43578.1"/>
    <property type="molecule type" value="Genomic_DNA"/>
</dbReference>
<reference evidence="9 10" key="1">
    <citation type="journal article" date="2015" name="Genome Announc.">
        <title>Expanding the biotechnology potential of lactobacilli through comparative genomics of 213 strains and associated genera.</title>
        <authorList>
            <person name="Sun Z."/>
            <person name="Harris H.M."/>
            <person name="McCann A."/>
            <person name="Guo C."/>
            <person name="Argimon S."/>
            <person name="Zhang W."/>
            <person name="Yang X."/>
            <person name="Jeffery I.B."/>
            <person name="Cooney J.C."/>
            <person name="Kagawa T.F."/>
            <person name="Liu W."/>
            <person name="Song Y."/>
            <person name="Salvetti E."/>
            <person name="Wrobel A."/>
            <person name="Rasinkangas P."/>
            <person name="Parkhill J."/>
            <person name="Rea M.C."/>
            <person name="O'Sullivan O."/>
            <person name="Ritari J."/>
            <person name="Douillard F.P."/>
            <person name="Paul Ross R."/>
            <person name="Yang R."/>
            <person name="Briner A.E."/>
            <person name="Felis G.E."/>
            <person name="de Vos W.M."/>
            <person name="Barrangou R."/>
            <person name="Klaenhammer T.R."/>
            <person name="Caufield P.W."/>
            <person name="Cui Y."/>
            <person name="Zhang H."/>
            <person name="O'Toole P.W."/>
        </authorList>
    </citation>
    <scope>NUCLEOTIDE SEQUENCE [LARGE SCALE GENOMIC DNA]</scope>
    <source>
        <strain evidence="9 10">DSM 14792</strain>
    </source>
</reference>
<proteinExistence type="inferred from homology"/>
<evidence type="ECO:0000256" key="5">
    <source>
        <dbReference type="ARBA" id="ARBA00022989"/>
    </source>
</evidence>
<evidence type="ECO:0000256" key="3">
    <source>
        <dbReference type="ARBA" id="ARBA00022448"/>
    </source>
</evidence>
<keyword evidence="6 7" id="KW-0472">Membrane</keyword>
<dbReference type="PROSITE" id="PS50850">
    <property type="entry name" value="MFS"/>
    <property type="match status" value="1"/>
</dbReference>
<accession>A0A0R2H1I4</accession>
<dbReference type="PROSITE" id="PS00942">
    <property type="entry name" value="GLPT"/>
    <property type="match status" value="1"/>
</dbReference>
<comment type="subcellular location">
    <subcellularLocation>
        <location evidence="1">Cell membrane</location>
        <topology evidence="1">Multi-pass membrane protein</topology>
    </subcellularLocation>
</comment>
<feature type="transmembrane region" description="Helical" evidence="7">
    <location>
        <begin position="79"/>
        <end position="99"/>
    </location>
</feature>
<dbReference type="GO" id="GO:0035435">
    <property type="term" value="P:phosphate ion transmembrane transport"/>
    <property type="evidence" value="ECO:0007669"/>
    <property type="project" value="TreeGrafter"/>
</dbReference>
<dbReference type="AlphaFoldDB" id="A0A0R2H1I4"/>
<dbReference type="PIRSF" id="PIRSF002808">
    <property type="entry name" value="Hexose_phosphate_transp"/>
    <property type="match status" value="1"/>
</dbReference>
<dbReference type="CDD" id="cd17345">
    <property type="entry name" value="MFS_GlpT"/>
    <property type="match status" value="1"/>
</dbReference>
<dbReference type="Proteomes" id="UP000051639">
    <property type="component" value="Unassembled WGS sequence"/>
</dbReference>
<dbReference type="GO" id="GO:0061513">
    <property type="term" value="F:glucose 6-phosphate:phosphate antiporter activity"/>
    <property type="evidence" value="ECO:0007669"/>
    <property type="project" value="TreeGrafter"/>
</dbReference>
<gene>
    <name evidence="9" type="ORF">IV41_GL001656</name>
</gene>
<feature type="transmembrane region" description="Helical" evidence="7">
    <location>
        <begin position="203"/>
        <end position="224"/>
    </location>
</feature>
<sequence length="457" mass="49961">MHNIGKRLFSDERRITLLSFLKTEHKSAVPADQATQRFTAYKWMSLVGVFIGYAAFYIVRNNFTLSTPNVKAALDLSKGQIGLLSSCLLIAYGLGKGVMSAWADKANPKRFMATGLVMCAVLSMCLAAFGHSLISLAIILILLGLFQGMGVGPSFIILSTYFDKKQRGFITSIWNCSHNVGGGLISPLAGFMLGIVGAAHWRFAMYVFPALVAILIACLVLWLVKGRPQEEGLPPLDETKEEEKGIDYQDLSSWEILTKYVFNNPGAWLVSFMDTFVYMIRFGILTWIPIFLIQAKGFSHAQMMVAFAFFEWAAIPSTLLAGIISDKLFKGYRMPPAIIALVLIIFCILGYWNGKSVTTVTIYAALAGCLVYIPQFLDSVQTMEVVPPFAVGSTVGLRGFMSYVLGSTLGTSLLGWAVDKYGWNAGLVLLLAATAGCLICSVALHVFVLRKKHTSAA</sequence>
<evidence type="ECO:0000256" key="1">
    <source>
        <dbReference type="ARBA" id="ARBA00004651"/>
    </source>
</evidence>
<dbReference type="InterPro" id="IPR000849">
    <property type="entry name" value="Sugar_P_transporter"/>
</dbReference>
<feature type="transmembrane region" description="Helical" evidence="7">
    <location>
        <begin position="389"/>
        <end position="406"/>
    </location>
</feature>
<dbReference type="InterPro" id="IPR011701">
    <property type="entry name" value="MFS"/>
</dbReference>
<feature type="transmembrane region" description="Helical" evidence="7">
    <location>
        <begin position="136"/>
        <end position="158"/>
    </location>
</feature>
<evidence type="ECO:0000256" key="7">
    <source>
        <dbReference type="SAM" id="Phobius"/>
    </source>
</evidence>
<evidence type="ECO:0000259" key="8">
    <source>
        <dbReference type="PROSITE" id="PS50850"/>
    </source>
</evidence>
<dbReference type="PATRIC" id="fig|148604.4.peg.1706"/>
<dbReference type="InterPro" id="IPR021159">
    <property type="entry name" value="Sugar-P_transporter_CS"/>
</dbReference>
<evidence type="ECO:0000256" key="6">
    <source>
        <dbReference type="ARBA" id="ARBA00023136"/>
    </source>
</evidence>
<dbReference type="InterPro" id="IPR036259">
    <property type="entry name" value="MFS_trans_sf"/>
</dbReference>
<keyword evidence="5 7" id="KW-1133">Transmembrane helix</keyword>
<dbReference type="PANTHER" id="PTHR43826">
    <property type="entry name" value="GLUCOSE-6-PHOSPHATE EXCHANGER SLC37A4"/>
    <property type="match status" value="1"/>
</dbReference>
<feature type="transmembrane region" description="Helical" evidence="7">
    <location>
        <begin position="301"/>
        <end position="324"/>
    </location>
</feature>
<dbReference type="Gene3D" id="1.20.1250.20">
    <property type="entry name" value="MFS general substrate transporter like domains"/>
    <property type="match status" value="2"/>
</dbReference>
<feature type="transmembrane region" description="Helical" evidence="7">
    <location>
        <begin position="426"/>
        <end position="449"/>
    </location>
</feature>
<dbReference type="GO" id="GO:0005886">
    <property type="term" value="C:plasma membrane"/>
    <property type="evidence" value="ECO:0007669"/>
    <property type="project" value="UniProtKB-SubCell"/>
</dbReference>
<dbReference type="SUPFAM" id="SSF103473">
    <property type="entry name" value="MFS general substrate transporter"/>
    <property type="match status" value="1"/>
</dbReference>
<protein>
    <submittedName>
        <fullName evidence="9">MFS family major facilitator transporter, glycerol-3-phosphate cation symporter</fullName>
    </submittedName>
</protein>
<feature type="transmembrane region" description="Helical" evidence="7">
    <location>
        <begin position="111"/>
        <end position="130"/>
    </location>
</feature>
<dbReference type="PANTHER" id="PTHR43826:SF6">
    <property type="entry name" value="GLYCEROL-3-PHOSPHATE TRANSPORTER"/>
    <property type="match status" value="1"/>
</dbReference>
<keyword evidence="10" id="KW-1185">Reference proteome</keyword>
<evidence type="ECO:0000313" key="10">
    <source>
        <dbReference type="Proteomes" id="UP000051639"/>
    </source>
</evidence>